<dbReference type="EMBL" id="BGZK01002103">
    <property type="protein sequence ID" value="GBP90684.1"/>
    <property type="molecule type" value="Genomic_DNA"/>
</dbReference>
<evidence type="ECO:0000313" key="2">
    <source>
        <dbReference type="Proteomes" id="UP000299102"/>
    </source>
</evidence>
<sequence>MVDPASPADTNVVGIPSKSTRARLRAKASRWLRIVGHGNLGIELNQIALSTTKRPHYAKLSNSDIVTAGGTDPSSSDLNWNSMEVSKYNPLVLENHFGAREFEHGACLTNAASLANREAKERARNAGDVIKHNETSFRA</sequence>
<protein>
    <submittedName>
        <fullName evidence="1">Uncharacterized protein</fullName>
    </submittedName>
</protein>
<comment type="caution">
    <text evidence="1">The sequence shown here is derived from an EMBL/GenBank/DDBJ whole genome shotgun (WGS) entry which is preliminary data.</text>
</comment>
<dbReference type="Proteomes" id="UP000299102">
    <property type="component" value="Unassembled WGS sequence"/>
</dbReference>
<proteinExistence type="predicted"/>
<name>A0A4C1ZU71_EUMVA</name>
<accession>A0A4C1ZU71</accession>
<reference evidence="1 2" key="1">
    <citation type="journal article" date="2019" name="Commun. Biol.">
        <title>The bagworm genome reveals a unique fibroin gene that provides high tensile strength.</title>
        <authorList>
            <person name="Kono N."/>
            <person name="Nakamura H."/>
            <person name="Ohtoshi R."/>
            <person name="Tomita M."/>
            <person name="Numata K."/>
            <person name="Arakawa K."/>
        </authorList>
    </citation>
    <scope>NUCLEOTIDE SEQUENCE [LARGE SCALE GENOMIC DNA]</scope>
</reference>
<dbReference type="AlphaFoldDB" id="A0A4C1ZU71"/>
<gene>
    <name evidence="1" type="ORF">EVAR_60784_1</name>
</gene>
<organism evidence="1 2">
    <name type="scientific">Eumeta variegata</name>
    <name type="common">Bagworm moth</name>
    <name type="synonym">Eumeta japonica</name>
    <dbReference type="NCBI Taxonomy" id="151549"/>
    <lineage>
        <taxon>Eukaryota</taxon>
        <taxon>Metazoa</taxon>
        <taxon>Ecdysozoa</taxon>
        <taxon>Arthropoda</taxon>
        <taxon>Hexapoda</taxon>
        <taxon>Insecta</taxon>
        <taxon>Pterygota</taxon>
        <taxon>Neoptera</taxon>
        <taxon>Endopterygota</taxon>
        <taxon>Lepidoptera</taxon>
        <taxon>Glossata</taxon>
        <taxon>Ditrysia</taxon>
        <taxon>Tineoidea</taxon>
        <taxon>Psychidae</taxon>
        <taxon>Oiketicinae</taxon>
        <taxon>Eumeta</taxon>
    </lineage>
</organism>
<evidence type="ECO:0000313" key="1">
    <source>
        <dbReference type="EMBL" id="GBP90684.1"/>
    </source>
</evidence>
<keyword evidence="2" id="KW-1185">Reference proteome</keyword>